<organism evidence="2 3">
    <name type="scientific">Senna tora</name>
    <dbReference type="NCBI Taxonomy" id="362788"/>
    <lineage>
        <taxon>Eukaryota</taxon>
        <taxon>Viridiplantae</taxon>
        <taxon>Streptophyta</taxon>
        <taxon>Embryophyta</taxon>
        <taxon>Tracheophyta</taxon>
        <taxon>Spermatophyta</taxon>
        <taxon>Magnoliopsida</taxon>
        <taxon>eudicotyledons</taxon>
        <taxon>Gunneridae</taxon>
        <taxon>Pentapetalae</taxon>
        <taxon>rosids</taxon>
        <taxon>fabids</taxon>
        <taxon>Fabales</taxon>
        <taxon>Fabaceae</taxon>
        <taxon>Caesalpinioideae</taxon>
        <taxon>Cassia clade</taxon>
        <taxon>Senna</taxon>
    </lineage>
</organism>
<gene>
    <name evidence="2" type="ORF">G2W53_014089</name>
</gene>
<dbReference type="Pfam" id="PF03732">
    <property type="entry name" value="Retrotrans_gag"/>
    <property type="match status" value="1"/>
</dbReference>
<keyword evidence="3" id="KW-1185">Reference proteome</keyword>
<evidence type="ECO:0000313" key="3">
    <source>
        <dbReference type="Proteomes" id="UP000634136"/>
    </source>
</evidence>
<feature type="domain" description="Retrotransposon gag" evidence="1">
    <location>
        <begin position="208"/>
        <end position="294"/>
    </location>
</feature>
<name>A0A834WSF7_9FABA</name>
<comment type="caution">
    <text evidence="2">The sequence shown here is derived from an EMBL/GenBank/DDBJ whole genome shotgun (WGS) entry which is preliminary data.</text>
</comment>
<dbReference type="OrthoDB" id="1434596at2759"/>
<sequence length="373" mass="41703">MVVDLQKTKDVNEERLNSIATTVQAQGGTMTGMQSVLDKMWLIREGLSKGKTNTESCKEFTPDSDMSLITNDDLEPIVLYSSIMANCKELLAMVVELQKSRDVNDEWLSSIAATQQAQGETMKGIQSLMDKLWNYNEVLSSGMTEHEKTQDSNKSIVTEDEAPTSGIFSSRNLKIEIPRFNGEDAEGWVYSIEEFFEIYATPSDQRLKLASVHLDGPARDWYIWVEPNKTVSTYFEFISGILVRFGKTLYEDPKTALKKLQQENSGEDYQAQFKKLSTKVTGLTEDWLVSIFVGELKGYIQTEVILDQTVPTWKLSLTFARKLSNYALPSPPPVLSQVSPPATSGTKGIPAESSSSYLMHKCLTAAEIKAKRA</sequence>
<accession>A0A834WSF7</accession>
<dbReference type="InterPro" id="IPR005162">
    <property type="entry name" value="Retrotrans_gag_dom"/>
</dbReference>
<dbReference type="EMBL" id="JAAIUW010000005">
    <property type="protein sequence ID" value="KAF7831756.1"/>
    <property type="molecule type" value="Genomic_DNA"/>
</dbReference>
<dbReference type="Proteomes" id="UP000634136">
    <property type="component" value="Unassembled WGS sequence"/>
</dbReference>
<dbReference type="AlphaFoldDB" id="A0A834WSF7"/>
<evidence type="ECO:0000259" key="1">
    <source>
        <dbReference type="Pfam" id="PF03732"/>
    </source>
</evidence>
<evidence type="ECO:0000313" key="2">
    <source>
        <dbReference type="EMBL" id="KAF7831756.1"/>
    </source>
</evidence>
<protein>
    <submittedName>
        <fullName evidence="2">Retrovirus-related Pol polyprotein</fullName>
    </submittedName>
</protein>
<reference evidence="2" key="1">
    <citation type="submission" date="2020-09" db="EMBL/GenBank/DDBJ databases">
        <title>Genome-Enabled Discovery of Anthraquinone Biosynthesis in Senna tora.</title>
        <authorList>
            <person name="Kang S.-H."/>
            <person name="Pandey R.P."/>
            <person name="Lee C.-M."/>
            <person name="Sim J.-S."/>
            <person name="Jeong J.-T."/>
            <person name="Choi B.-S."/>
            <person name="Jung M."/>
            <person name="Ginzburg D."/>
            <person name="Zhao K."/>
            <person name="Won S.Y."/>
            <person name="Oh T.-J."/>
            <person name="Yu Y."/>
            <person name="Kim N.-H."/>
            <person name="Lee O.R."/>
            <person name="Lee T.-H."/>
            <person name="Bashyal P."/>
            <person name="Kim T.-S."/>
            <person name="Lee W.-H."/>
            <person name="Kawkins C."/>
            <person name="Kim C.-K."/>
            <person name="Kim J.S."/>
            <person name="Ahn B.O."/>
            <person name="Rhee S.Y."/>
            <person name="Sohng J.K."/>
        </authorList>
    </citation>
    <scope>NUCLEOTIDE SEQUENCE</scope>
    <source>
        <tissue evidence="2">Leaf</tissue>
    </source>
</reference>
<proteinExistence type="predicted"/>